<dbReference type="EC" id="1.14.13.-" evidence="5"/>
<proteinExistence type="inferred from homology"/>
<evidence type="ECO:0000256" key="4">
    <source>
        <dbReference type="ARBA" id="ARBA00023002"/>
    </source>
</evidence>
<organism evidence="5 6">
    <name type="scientific">Kitasatospora paranensis</name>
    <dbReference type="NCBI Taxonomy" id="258053"/>
    <lineage>
        <taxon>Bacteria</taxon>
        <taxon>Bacillati</taxon>
        <taxon>Actinomycetota</taxon>
        <taxon>Actinomycetes</taxon>
        <taxon>Kitasatosporales</taxon>
        <taxon>Streptomycetaceae</taxon>
        <taxon>Kitasatospora</taxon>
    </lineage>
</organism>
<keyword evidence="2" id="KW-0285">Flavoprotein</keyword>
<dbReference type="PANTHER" id="PTHR42877">
    <property type="entry name" value="L-ORNITHINE N(5)-MONOOXYGENASE-RELATED"/>
    <property type="match status" value="1"/>
</dbReference>
<evidence type="ECO:0000313" key="6">
    <source>
        <dbReference type="Proteomes" id="UP001596435"/>
    </source>
</evidence>
<dbReference type="InterPro" id="IPR036188">
    <property type="entry name" value="FAD/NAD-bd_sf"/>
</dbReference>
<dbReference type="PANTHER" id="PTHR42877:SF4">
    <property type="entry name" value="FAD_NAD(P)-BINDING DOMAIN-CONTAINING PROTEIN-RELATED"/>
    <property type="match status" value="1"/>
</dbReference>
<dbReference type="SUPFAM" id="SSF51905">
    <property type="entry name" value="FAD/NAD(P)-binding domain"/>
    <property type="match status" value="1"/>
</dbReference>
<gene>
    <name evidence="5" type="ORF">ACFQMG_22245</name>
</gene>
<dbReference type="GO" id="GO:0004497">
    <property type="term" value="F:monooxygenase activity"/>
    <property type="evidence" value="ECO:0007669"/>
    <property type="project" value="UniProtKB-KW"/>
</dbReference>
<dbReference type="InterPro" id="IPR051209">
    <property type="entry name" value="FAD-bind_Monooxygenase_sf"/>
</dbReference>
<dbReference type="Pfam" id="PF00743">
    <property type="entry name" value="FMO-like"/>
    <property type="match status" value="1"/>
</dbReference>
<reference evidence="6" key="1">
    <citation type="journal article" date="2019" name="Int. J. Syst. Evol. Microbiol.">
        <title>The Global Catalogue of Microorganisms (GCM) 10K type strain sequencing project: providing services to taxonomists for standard genome sequencing and annotation.</title>
        <authorList>
            <consortium name="The Broad Institute Genomics Platform"/>
            <consortium name="The Broad Institute Genome Sequencing Center for Infectious Disease"/>
            <person name="Wu L."/>
            <person name="Ma J."/>
        </authorList>
    </citation>
    <scope>NUCLEOTIDE SEQUENCE [LARGE SCALE GENOMIC DNA]</scope>
    <source>
        <strain evidence="6">CGMCC 1.12859</strain>
    </source>
</reference>
<dbReference type="Gene3D" id="3.50.50.60">
    <property type="entry name" value="FAD/NAD(P)-binding domain"/>
    <property type="match status" value="2"/>
</dbReference>
<dbReference type="Proteomes" id="UP001596435">
    <property type="component" value="Unassembled WGS sequence"/>
</dbReference>
<name>A0ABW2G0T5_9ACTN</name>
<protein>
    <submittedName>
        <fullName evidence="5">Flavin-containing monooxygenase</fullName>
        <ecNumber evidence="5">1.14.13.-</ecNumber>
    </submittedName>
</protein>
<evidence type="ECO:0000313" key="5">
    <source>
        <dbReference type="EMBL" id="MFC7182272.1"/>
    </source>
</evidence>
<evidence type="ECO:0000256" key="3">
    <source>
        <dbReference type="ARBA" id="ARBA00022827"/>
    </source>
</evidence>
<sequence>MSHSWPTGLLAADETALRRALADADLPALLPALARLTGDLSLLDDELRPSGDLRLTQGGLSAEDQHTVRELALRALLRYRDAGAPAAEPPGPGQLARMLSFLFGDDKGDYLPLLADELALSGDPGAPDWQWAGTREDATGAPVVAVIGAGMSGLLAAHRLGQAGVPYVVLEKNTDIGGTWLENAYPGCRVDVPSHLYSYSFAADHDWPQHFSAQPEILEYFRGFADRSGVREHIRFGTEVESATWSEAAGSWTLLLRGADGARWELTVRAVISAVGQLNRPSRPRITGADSFRGHLFHSARWDHSVDLAGKRVAVVGTGASALQIVPAIADEVAELAVYQRSAPWLVDTPHYTRELPEGMAWLLRHLPGYGTWYRFWLFCQYVEGSLPYIQADPAWTDTQRSVSALNDRLRELRTRSLLQQAGDDAELAAKVVPDHPPGAKRMLRDDGSWIRTLRQDHVDLVTDRIERFTERGIATASGEREFDVIVYATGFEASRFLTPMTVTGRDGRDLHEHWEGDARAYLGIQIPGFPNFFCLYGPNTNIVVNGSIVFFSECAVHYVLGCLRPLLQDGHHAVDCDRDAHDAFNRRIDEGNAQMAWGAADVDSWYRNSTGRISQNWPFSLLEYWRLTRTPQDSALVLDRQPNPTEKRTI</sequence>
<keyword evidence="6" id="KW-1185">Reference proteome</keyword>
<evidence type="ECO:0000256" key="1">
    <source>
        <dbReference type="ARBA" id="ARBA00010139"/>
    </source>
</evidence>
<accession>A0ABW2G0T5</accession>
<dbReference type="RefSeq" id="WP_380231809.1">
    <property type="nucleotide sequence ID" value="NZ_JBHSVH010000002.1"/>
</dbReference>
<comment type="caution">
    <text evidence="5">The sequence shown here is derived from an EMBL/GenBank/DDBJ whole genome shotgun (WGS) entry which is preliminary data.</text>
</comment>
<evidence type="ECO:0000256" key="2">
    <source>
        <dbReference type="ARBA" id="ARBA00022630"/>
    </source>
</evidence>
<keyword evidence="3" id="KW-0274">FAD</keyword>
<keyword evidence="5" id="KW-0503">Monooxygenase</keyword>
<comment type="similarity">
    <text evidence="1">Belongs to the FAD-binding monooxygenase family.</text>
</comment>
<keyword evidence="4 5" id="KW-0560">Oxidoreductase</keyword>
<dbReference type="InterPro" id="IPR020946">
    <property type="entry name" value="Flavin_mOase-like"/>
</dbReference>
<dbReference type="EMBL" id="JBHTAJ010000044">
    <property type="protein sequence ID" value="MFC7182272.1"/>
    <property type="molecule type" value="Genomic_DNA"/>
</dbReference>